<dbReference type="EMBL" id="CP048877">
    <property type="protein sequence ID" value="QIJ71025.1"/>
    <property type="molecule type" value="Genomic_DNA"/>
</dbReference>
<dbReference type="SUPFAM" id="SSF54001">
    <property type="entry name" value="Cysteine proteinases"/>
    <property type="match status" value="1"/>
</dbReference>
<dbReference type="AlphaFoldDB" id="A0A6G7PTL3"/>
<dbReference type="Proteomes" id="UP000502179">
    <property type="component" value="Chromosome"/>
</dbReference>
<sequence length="340" mass="38611">MRTVIFILVALLWSLPAWSAGLQRGEVTWVFRPQADPGAKEARLWIPYPPTTKYQRISRPEIFGNFAYHGVLNDVRGNLIIYAEWDLSKTRSPEMKVRYLVERKEIHPQDLPQGTAPWNPVHFAPYLQLDSELEGLSGLAAQITRGKTTPLAKARAIYDWVVENMRRDPKVRGCGRGDVSRLIKVKAGKCADISSVFVALCRAAGLPAREVLGLRLGGKEEAEITSWQHCWAEFFLPGYGWVPVDPADVLKALLIKKTNLSDPEIVRLREYFFGGLDPFRHQLAIGRRLNLNPPPEEPPRTFFMYPHLEIDGQAKDPLDPKGFAYQIYFRPLVSEEPLAR</sequence>
<reference evidence="1 2" key="1">
    <citation type="submission" date="2020-02" db="EMBL/GenBank/DDBJ databases">
        <title>Genome analysis of Thermosulfuriphilus ammonigenes ST65T, an anaerobic thermophilic chemolithoautotrophic bacterium isolated from a deep-sea hydrothermal vent.</title>
        <authorList>
            <person name="Slobodkina G."/>
            <person name="Allioux M."/>
            <person name="Merkel A."/>
            <person name="Alain K."/>
            <person name="Jebbar M."/>
            <person name="Slobodkin A."/>
        </authorList>
    </citation>
    <scope>NUCLEOTIDE SEQUENCE [LARGE SCALE GENOMIC DNA]</scope>
    <source>
        <strain evidence="1 2">ST65</strain>
    </source>
</reference>
<dbReference type="Pfam" id="PF01841">
    <property type="entry name" value="Transglut_core"/>
    <property type="match status" value="1"/>
</dbReference>
<keyword evidence="2" id="KW-1185">Reference proteome</keyword>
<proteinExistence type="predicted"/>
<name>A0A6G7PTL3_9BACT</name>
<evidence type="ECO:0000313" key="1">
    <source>
        <dbReference type="EMBL" id="QIJ71025.1"/>
    </source>
</evidence>
<dbReference type="RefSeq" id="WP_166031247.1">
    <property type="nucleotide sequence ID" value="NZ_CP048877.1"/>
</dbReference>
<evidence type="ECO:0000313" key="2">
    <source>
        <dbReference type="Proteomes" id="UP000502179"/>
    </source>
</evidence>
<dbReference type="InterPro" id="IPR038765">
    <property type="entry name" value="Papain-like_cys_pep_sf"/>
</dbReference>
<organism evidence="1 2">
    <name type="scientific">Thermosulfuriphilus ammonigenes</name>
    <dbReference type="NCBI Taxonomy" id="1936021"/>
    <lineage>
        <taxon>Bacteria</taxon>
        <taxon>Pseudomonadati</taxon>
        <taxon>Thermodesulfobacteriota</taxon>
        <taxon>Thermodesulfobacteria</taxon>
        <taxon>Thermodesulfobacteriales</taxon>
        <taxon>Thermodesulfobacteriaceae</taxon>
        <taxon>Thermosulfuriphilus</taxon>
    </lineage>
</organism>
<dbReference type="SMART" id="SM00460">
    <property type="entry name" value="TGc"/>
    <property type="match status" value="1"/>
</dbReference>
<dbReference type="InterPro" id="IPR002931">
    <property type="entry name" value="Transglutaminase-like"/>
</dbReference>
<protein>
    <submittedName>
        <fullName evidence="1">Transglutaminase domain-containing protein</fullName>
    </submittedName>
</protein>
<dbReference type="PANTHER" id="PTHR38339:SF1">
    <property type="entry name" value="TRANSGLUTAMINASE-LIKE DOMAIN-CONTAINING PROTEIN"/>
    <property type="match status" value="1"/>
</dbReference>
<accession>A0A6G7PTL3</accession>
<dbReference type="PANTHER" id="PTHR38339">
    <property type="entry name" value="TRANSGLUTAMINASE DOMAIN PROTEIN"/>
    <property type="match status" value="1"/>
</dbReference>
<dbReference type="KEGG" id="tav:G4V39_01500"/>
<gene>
    <name evidence="1" type="ORF">G4V39_01500</name>
</gene>
<dbReference type="Gene3D" id="3.10.620.30">
    <property type="match status" value="1"/>
</dbReference>